<evidence type="ECO:0000313" key="3">
    <source>
        <dbReference type="Proteomes" id="UP001324287"/>
    </source>
</evidence>
<evidence type="ECO:0008006" key="4">
    <source>
        <dbReference type="Google" id="ProtNLM"/>
    </source>
</evidence>
<dbReference type="RefSeq" id="WP_324275320.1">
    <property type="nucleotide sequence ID" value="NZ_CP141261.1"/>
</dbReference>
<dbReference type="EMBL" id="CP141261">
    <property type="protein sequence ID" value="WRL63990.1"/>
    <property type="molecule type" value="Genomic_DNA"/>
</dbReference>
<evidence type="ECO:0000256" key="1">
    <source>
        <dbReference type="SAM" id="MobiDB-lite"/>
    </source>
</evidence>
<sequence length="141" mass="14923">MLTSAGSYSVGDVVAYRSESLDTIVMHRIVDGDADGFVTQGDNNDWLDEDHPTEEQILGRLFFSIPQGGAVLGALRSPGVLLALIVAAASVVGATAKPPCGTTSGRCAVASPAPPCRPGPERRCRRCPARPSRRRPAERPR</sequence>
<gene>
    <name evidence="2" type="ORF">U6N30_31085</name>
</gene>
<protein>
    <recommendedName>
        <fullName evidence="4">Signal peptidase I</fullName>
    </recommendedName>
</protein>
<feature type="region of interest" description="Disordered" evidence="1">
    <location>
        <begin position="100"/>
        <end position="141"/>
    </location>
</feature>
<feature type="compositionally biased region" description="Basic residues" evidence="1">
    <location>
        <begin position="123"/>
        <end position="134"/>
    </location>
</feature>
<name>A0ABZ1AZJ3_9ACTN</name>
<evidence type="ECO:0000313" key="2">
    <source>
        <dbReference type="EMBL" id="WRL63990.1"/>
    </source>
</evidence>
<proteinExistence type="predicted"/>
<dbReference type="Proteomes" id="UP001324287">
    <property type="component" value="Chromosome"/>
</dbReference>
<keyword evidence="3" id="KW-1185">Reference proteome</keyword>
<accession>A0ABZ1AZJ3</accession>
<organism evidence="2 3">
    <name type="scientific">Blastococcus brunescens</name>
    <dbReference type="NCBI Taxonomy" id="1564165"/>
    <lineage>
        <taxon>Bacteria</taxon>
        <taxon>Bacillati</taxon>
        <taxon>Actinomycetota</taxon>
        <taxon>Actinomycetes</taxon>
        <taxon>Geodermatophilales</taxon>
        <taxon>Geodermatophilaceae</taxon>
        <taxon>Blastococcus</taxon>
    </lineage>
</organism>
<reference evidence="2 3" key="1">
    <citation type="submission" date="2023-12" db="EMBL/GenBank/DDBJ databases">
        <title>Blastococcus brunescens sp. nov., an actonobacterium isolated from sandstone collected in sahara desert.</title>
        <authorList>
            <person name="Gtari M."/>
            <person name="Ghodhbane F."/>
        </authorList>
    </citation>
    <scope>NUCLEOTIDE SEQUENCE [LARGE SCALE GENOMIC DNA]</scope>
    <source>
        <strain evidence="2 3">BMG 8361</strain>
    </source>
</reference>